<evidence type="ECO:0000313" key="1">
    <source>
        <dbReference type="EMBL" id="KAJ0040831.1"/>
    </source>
</evidence>
<dbReference type="Proteomes" id="UP001163603">
    <property type="component" value="Chromosome 5"/>
</dbReference>
<reference evidence="2" key="1">
    <citation type="journal article" date="2023" name="G3 (Bethesda)">
        <title>Genome assembly and association tests identify interacting loci associated with vigor, precocity, and sex in interspecific pistachio rootstocks.</title>
        <authorList>
            <person name="Palmer W."/>
            <person name="Jacygrad E."/>
            <person name="Sagayaradj S."/>
            <person name="Cavanaugh K."/>
            <person name="Han R."/>
            <person name="Bertier L."/>
            <person name="Beede B."/>
            <person name="Kafkas S."/>
            <person name="Golino D."/>
            <person name="Preece J."/>
            <person name="Michelmore R."/>
        </authorList>
    </citation>
    <scope>NUCLEOTIDE SEQUENCE [LARGE SCALE GENOMIC DNA]</scope>
</reference>
<dbReference type="EMBL" id="CM047740">
    <property type="protein sequence ID" value="KAJ0040831.1"/>
    <property type="molecule type" value="Genomic_DNA"/>
</dbReference>
<comment type="caution">
    <text evidence="1">The sequence shown here is derived from an EMBL/GenBank/DDBJ whole genome shotgun (WGS) entry which is preliminary data.</text>
</comment>
<name>A0ACC0YU76_9ROSI</name>
<keyword evidence="2" id="KW-1185">Reference proteome</keyword>
<accession>A0ACC0YU76</accession>
<sequence length="173" mass="18945">MASRMLRKDSPTEPSPADEQTTEIPPTKRNCWQRLREKVCGKKSSQVQVANGENTTSSGTAAPGHKKQEKIINGQPESRYRVPEEKSSESHGVGDKKVDSKQPEALGSTIQDAKAKNGSSLIPDHILQNKQESRYRVPEEKSSGSHGVGDKKVDSKQPEALGSTIQDAKAKKW</sequence>
<proteinExistence type="predicted"/>
<gene>
    <name evidence="1" type="ORF">Pint_26967</name>
</gene>
<organism evidence="1 2">
    <name type="scientific">Pistacia integerrima</name>
    <dbReference type="NCBI Taxonomy" id="434235"/>
    <lineage>
        <taxon>Eukaryota</taxon>
        <taxon>Viridiplantae</taxon>
        <taxon>Streptophyta</taxon>
        <taxon>Embryophyta</taxon>
        <taxon>Tracheophyta</taxon>
        <taxon>Spermatophyta</taxon>
        <taxon>Magnoliopsida</taxon>
        <taxon>eudicotyledons</taxon>
        <taxon>Gunneridae</taxon>
        <taxon>Pentapetalae</taxon>
        <taxon>rosids</taxon>
        <taxon>malvids</taxon>
        <taxon>Sapindales</taxon>
        <taxon>Anacardiaceae</taxon>
        <taxon>Pistacia</taxon>
    </lineage>
</organism>
<protein>
    <submittedName>
        <fullName evidence="1">Uncharacterized protein</fullName>
    </submittedName>
</protein>
<evidence type="ECO:0000313" key="2">
    <source>
        <dbReference type="Proteomes" id="UP001163603"/>
    </source>
</evidence>